<dbReference type="SUPFAM" id="SSF53850">
    <property type="entry name" value="Periplasmic binding protein-like II"/>
    <property type="match status" value="1"/>
</dbReference>
<dbReference type="InterPro" id="IPR000847">
    <property type="entry name" value="LysR_HTH_N"/>
</dbReference>
<evidence type="ECO:0000256" key="3">
    <source>
        <dbReference type="ARBA" id="ARBA00023125"/>
    </source>
</evidence>
<evidence type="ECO:0000256" key="4">
    <source>
        <dbReference type="ARBA" id="ARBA00023163"/>
    </source>
</evidence>
<evidence type="ECO:0000259" key="5">
    <source>
        <dbReference type="PROSITE" id="PS50931"/>
    </source>
</evidence>
<comment type="similarity">
    <text evidence="1">Belongs to the LysR transcriptional regulatory family.</text>
</comment>
<dbReference type="PRINTS" id="PR00039">
    <property type="entry name" value="HTHLYSR"/>
</dbReference>
<dbReference type="Proteomes" id="UP000179769">
    <property type="component" value="Unassembled WGS sequence"/>
</dbReference>
<evidence type="ECO:0000256" key="1">
    <source>
        <dbReference type="ARBA" id="ARBA00009437"/>
    </source>
</evidence>
<organism evidence="6 7">
    <name type="scientific">Parafrankia soli</name>
    <dbReference type="NCBI Taxonomy" id="2599596"/>
    <lineage>
        <taxon>Bacteria</taxon>
        <taxon>Bacillati</taxon>
        <taxon>Actinomycetota</taxon>
        <taxon>Actinomycetes</taxon>
        <taxon>Frankiales</taxon>
        <taxon>Frankiaceae</taxon>
        <taxon>Parafrankia</taxon>
    </lineage>
</organism>
<dbReference type="OrthoDB" id="3461417at2"/>
<dbReference type="Gene3D" id="3.40.190.10">
    <property type="entry name" value="Periplasmic binding protein-like II"/>
    <property type="match status" value="2"/>
</dbReference>
<dbReference type="Pfam" id="PF03466">
    <property type="entry name" value="LysR_substrate"/>
    <property type="match status" value="1"/>
</dbReference>
<keyword evidence="3" id="KW-0238">DNA-binding</keyword>
<evidence type="ECO:0000313" key="7">
    <source>
        <dbReference type="Proteomes" id="UP000179769"/>
    </source>
</evidence>
<evidence type="ECO:0000313" key="6">
    <source>
        <dbReference type="EMBL" id="OHV28927.1"/>
    </source>
</evidence>
<dbReference type="InterPro" id="IPR005119">
    <property type="entry name" value="LysR_subst-bd"/>
</dbReference>
<dbReference type="GO" id="GO:0003700">
    <property type="term" value="F:DNA-binding transcription factor activity"/>
    <property type="evidence" value="ECO:0007669"/>
    <property type="project" value="InterPro"/>
</dbReference>
<dbReference type="InterPro" id="IPR036388">
    <property type="entry name" value="WH-like_DNA-bd_sf"/>
</dbReference>
<keyword evidence="4" id="KW-0804">Transcription</keyword>
<accession>A0A1S1Q5Q0</accession>
<protein>
    <submittedName>
        <fullName evidence="6">LysR family transcriptional regulator</fullName>
    </submittedName>
</protein>
<evidence type="ECO:0000256" key="2">
    <source>
        <dbReference type="ARBA" id="ARBA00023015"/>
    </source>
</evidence>
<proteinExistence type="inferred from homology"/>
<dbReference type="PROSITE" id="PS50931">
    <property type="entry name" value="HTH_LYSR"/>
    <property type="match status" value="1"/>
</dbReference>
<dbReference type="SUPFAM" id="SSF46785">
    <property type="entry name" value="Winged helix' DNA-binding domain"/>
    <property type="match status" value="1"/>
</dbReference>
<feature type="domain" description="HTH lysR-type" evidence="5">
    <location>
        <begin position="1"/>
        <end position="58"/>
    </location>
</feature>
<gene>
    <name evidence="6" type="ORF">BBK14_17530</name>
</gene>
<reference evidence="7" key="1">
    <citation type="submission" date="2016-07" db="EMBL/GenBank/DDBJ databases">
        <title>Frankia sp. NRRL B-16219 Genome sequencing.</title>
        <authorList>
            <person name="Ghodhbane-Gtari F."/>
            <person name="Swanson E."/>
            <person name="Gueddou A."/>
            <person name="Louati M."/>
            <person name="Nouioui I."/>
            <person name="Hezbri K."/>
            <person name="Abebe-Akele F."/>
            <person name="Simpson S."/>
            <person name="Morris K."/>
            <person name="Thomas K."/>
            <person name="Gtari M."/>
            <person name="Tisa L.S."/>
        </authorList>
    </citation>
    <scope>NUCLEOTIDE SEQUENCE [LARGE SCALE GENOMIC DNA]</scope>
    <source>
        <strain evidence="7">NRRL B-16219</strain>
    </source>
</reference>
<dbReference type="EMBL" id="MAXA01000202">
    <property type="protein sequence ID" value="OHV28927.1"/>
    <property type="molecule type" value="Genomic_DNA"/>
</dbReference>
<keyword evidence="2" id="KW-0805">Transcription regulation</keyword>
<dbReference type="PANTHER" id="PTHR30346">
    <property type="entry name" value="TRANSCRIPTIONAL DUAL REGULATOR HCAR-RELATED"/>
    <property type="match status" value="1"/>
</dbReference>
<dbReference type="FunFam" id="1.10.10.10:FF:000001">
    <property type="entry name" value="LysR family transcriptional regulator"/>
    <property type="match status" value="1"/>
</dbReference>
<dbReference type="GO" id="GO:0003677">
    <property type="term" value="F:DNA binding"/>
    <property type="evidence" value="ECO:0007669"/>
    <property type="project" value="UniProtKB-KW"/>
</dbReference>
<dbReference type="Pfam" id="PF00126">
    <property type="entry name" value="HTH_1"/>
    <property type="match status" value="1"/>
</dbReference>
<comment type="caution">
    <text evidence="6">The sequence shown here is derived from an EMBL/GenBank/DDBJ whole genome shotgun (WGS) entry which is preliminary data.</text>
</comment>
<dbReference type="AlphaFoldDB" id="A0A1S1Q5Q0"/>
<name>A0A1S1Q5Q0_9ACTN</name>
<dbReference type="Gene3D" id="1.10.10.10">
    <property type="entry name" value="Winged helix-like DNA-binding domain superfamily/Winged helix DNA-binding domain"/>
    <property type="match status" value="1"/>
</dbReference>
<dbReference type="GO" id="GO:0032993">
    <property type="term" value="C:protein-DNA complex"/>
    <property type="evidence" value="ECO:0007669"/>
    <property type="project" value="TreeGrafter"/>
</dbReference>
<dbReference type="PANTHER" id="PTHR30346:SF0">
    <property type="entry name" value="HCA OPERON TRANSCRIPTIONAL ACTIVATOR HCAR"/>
    <property type="match status" value="1"/>
</dbReference>
<sequence length="337" mass="37385">MEFRHLVSFLAIAEEVHFGRAARRLNLTQPSLSQHLARLEREVGVQLVARTSREVRLTPAGQAFRGEAKRILELKRRTLEITRDTAAGRAGKINIGFNLPAGHRILPPTLARLHNSHPGLQPRLWERRTGPQIKSLLSGELDVGFIFGLPPTSSLHSMEVLRVRILAVVGEHHEWAERDQVPFCELERQGCLLFHRAQCPALYDTISRSADRARIKLRVVAEVDDPGASALLVTTRPVVGFASRERALGIAGSRAVPLVDPVPTLPVHVVWRPPRTRLVETLLESLESAAGDWESAETPEEKVDWVRERGRSNIPMVAPAPVRPAVNAVTVAGNRLN</sequence>
<keyword evidence="7" id="KW-1185">Reference proteome</keyword>
<dbReference type="CDD" id="cd08414">
    <property type="entry name" value="PBP2_LTTR_aromatics_like"/>
    <property type="match status" value="1"/>
</dbReference>
<dbReference type="InterPro" id="IPR036390">
    <property type="entry name" value="WH_DNA-bd_sf"/>
</dbReference>